<dbReference type="PANTHER" id="PTHR43312:SF2">
    <property type="entry name" value="OXIDOREDUCTASE"/>
    <property type="match status" value="1"/>
</dbReference>
<dbReference type="GO" id="GO:0051536">
    <property type="term" value="F:iron-sulfur cluster binding"/>
    <property type="evidence" value="ECO:0007669"/>
    <property type="project" value="UniProtKB-KW"/>
</dbReference>
<dbReference type="GO" id="GO:0046872">
    <property type="term" value="F:metal ion binding"/>
    <property type="evidence" value="ECO:0007669"/>
    <property type="project" value="UniProtKB-KW"/>
</dbReference>
<gene>
    <name evidence="5" type="primary">iolS_1</name>
    <name evidence="5" type="ORF">NCTC11087_01017</name>
</gene>
<dbReference type="InterPro" id="IPR036812">
    <property type="entry name" value="NAD(P)_OxRdtase_dom_sf"/>
</dbReference>
<evidence type="ECO:0000256" key="2">
    <source>
        <dbReference type="ARBA" id="ARBA00023004"/>
    </source>
</evidence>
<dbReference type="Gene3D" id="3.20.20.100">
    <property type="entry name" value="NADP-dependent oxidoreductase domain"/>
    <property type="match status" value="1"/>
</dbReference>
<dbReference type="CDD" id="cd19096">
    <property type="entry name" value="AKR_Fe-S_oxidoreductase"/>
    <property type="match status" value="1"/>
</dbReference>
<dbReference type="PROSITE" id="PS51379">
    <property type="entry name" value="4FE4S_FER_2"/>
    <property type="match status" value="1"/>
</dbReference>
<dbReference type="SUPFAM" id="SSF46548">
    <property type="entry name" value="alpha-helical ferredoxin"/>
    <property type="match status" value="1"/>
</dbReference>
<dbReference type="InterPro" id="IPR053135">
    <property type="entry name" value="AKR2_Oxidoreductase"/>
</dbReference>
<keyword evidence="1" id="KW-0479">Metal-binding</keyword>
<dbReference type="GeneID" id="77461986"/>
<evidence type="ECO:0000256" key="1">
    <source>
        <dbReference type="ARBA" id="ARBA00022723"/>
    </source>
</evidence>
<sequence>MITHDFKGVKLSGLGLGAMRLPTVEGKENQPDQDKVNEMVAYAIEQGINYFDTAWGYHGGQSEIVLGNALKKFDRSQYYLADKFPGYDLDNMPHVEEIFTKQLQKCQTEYFDFYLFHNVCEKNIDAYLDPQYQILDYLLKQKEQGRICHLGFSCHGEMPVLKRFLKEYGEYMEFCQLQINYVDWKFQHAKEKVELLDEYGIDVWVMEPLRGGKLAQLKPEYESRLHALRPTESIPAWAFRFLQSIPQVKMVLSGMSNMQQLQENIETWSTKKTLNDTEKEVLFSIVEEMIKKIVVPCTSCRYCTSRCPQGLDIPKLLSLYNEHAFSQGGFIAPMVVSTLKDKGPGVCVQCHSCEKVCPQQIHISEVLKDFTVRLR</sequence>
<dbReference type="RefSeq" id="WP_022790455.1">
    <property type="nucleotide sequence ID" value="NZ_UHFX01000003.1"/>
</dbReference>
<keyword evidence="3" id="KW-0411">Iron-sulfur</keyword>
<accession>A0A380LLI1</accession>
<dbReference type="EC" id="1.1.1.-" evidence="5"/>
<dbReference type="PANTHER" id="PTHR43312">
    <property type="entry name" value="D-THREO-ALDOSE 1-DEHYDROGENASE"/>
    <property type="match status" value="1"/>
</dbReference>
<dbReference type="InterPro" id="IPR017896">
    <property type="entry name" value="4Fe4S_Fe-S-bd"/>
</dbReference>
<proteinExistence type="predicted"/>
<keyword evidence="2" id="KW-0408">Iron</keyword>
<keyword evidence="5" id="KW-0560">Oxidoreductase</keyword>
<dbReference type="Proteomes" id="UP000255523">
    <property type="component" value="Unassembled WGS sequence"/>
</dbReference>
<feature type="domain" description="4Fe-4S ferredoxin-type" evidence="4">
    <location>
        <begin position="336"/>
        <end position="366"/>
    </location>
</feature>
<dbReference type="OrthoDB" id="9773828at2"/>
<dbReference type="SUPFAM" id="SSF51430">
    <property type="entry name" value="NAD(P)-linked oxidoreductase"/>
    <property type="match status" value="1"/>
</dbReference>
<dbReference type="EMBL" id="UHFX01000003">
    <property type="protein sequence ID" value="SUO04123.1"/>
    <property type="molecule type" value="Genomic_DNA"/>
</dbReference>
<keyword evidence="6" id="KW-1185">Reference proteome</keyword>
<evidence type="ECO:0000259" key="4">
    <source>
        <dbReference type="PROSITE" id="PS51379"/>
    </source>
</evidence>
<reference evidence="5 6" key="1">
    <citation type="submission" date="2018-06" db="EMBL/GenBank/DDBJ databases">
        <authorList>
            <consortium name="Pathogen Informatics"/>
            <person name="Doyle S."/>
        </authorList>
    </citation>
    <scope>NUCLEOTIDE SEQUENCE [LARGE SCALE GENOMIC DNA]</scope>
    <source>
        <strain evidence="5 6">NCTC11087</strain>
    </source>
</reference>
<dbReference type="PROSITE" id="PS00198">
    <property type="entry name" value="4FE4S_FER_1"/>
    <property type="match status" value="2"/>
</dbReference>
<organism evidence="5 6">
    <name type="scientific">Faecalicoccus pleomorphus</name>
    <dbReference type="NCBI Taxonomy" id="1323"/>
    <lineage>
        <taxon>Bacteria</taxon>
        <taxon>Bacillati</taxon>
        <taxon>Bacillota</taxon>
        <taxon>Erysipelotrichia</taxon>
        <taxon>Erysipelotrichales</taxon>
        <taxon>Erysipelotrichaceae</taxon>
        <taxon>Faecalicoccus</taxon>
    </lineage>
</organism>
<dbReference type="InterPro" id="IPR023210">
    <property type="entry name" value="NADP_OxRdtase_dom"/>
</dbReference>
<dbReference type="Pfam" id="PF13187">
    <property type="entry name" value="Fer4_9"/>
    <property type="match status" value="1"/>
</dbReference>
<evidence type="ECO:0000313" key="6">
    <source>
        <dbReference type="Proteomes" id="UP000255523"/>
    </source>
</evidence>
<dbReference type="Pfam" id="PF00248">
    <property type="entry name" value="Aldo_ket_red"/>
    <property type="match status" value="1"/>
</dbReference>
<evidence type="ECO:0000313" key="5">
    <source>
        <dbReference type="EMBL" id="SUO04123.1"/>
    </source>
</evidence>
<protein>
    <submittedName>
        <fullName evidence="5">Oxidoreductase, aldo/keto reductase family protein</fullName>
        <ecNumber evidence="5">1.1.1.-</ecNumber>
    </submittedName>
</protein>
<name>A0A380LLI1_9FIRM</name>
<dbReference type="GO" id="GO:0016491">
    <property type="term" value="F:oxidoreductase activity"/>
    <property type="evidence" value="ECO:0007669"/>
    <property type="project" value="UniProtKB-KW"/>
</dbReference>
<dbReference type="AlphaFoldDB" id="A0A380LLI1"/>
<evidence type="ECO:0000256" key="3">
    <source>
        <dbReference type="ARBA" id="ARBA00023014"/>
    </source>
</evidence>
<dbReference type="InterPro" id="IPR017900">
    <property type="entry name" value="4Fe4S_Fe_S_CS"/>
</dbReference>